<keyword evidence="2" id="KW-0663">Pyridoxal phosphate</keyword>
<comment type="cofactor">
    <cofactor evidence="1 3">
        <name>pyridoxal 5'-phosphate</name>
        <dbReference type="ChEBI" id="CHEBI:597326"/>
    </cofactor>
</comment>
<keyword evidence="3" id="KW-0808">Transferase</keyword>
<dbReference type="Gene3D" id="3.90.1150.10">
    <property type="entry name" value="Aspartate Aminotransferase, domain 1"/>
    <property type="match status" value="1"/>
</dbReference>
<dbReference type="SUPFAM" id="SSF53383">
    <property type="entry name" value="PLP-dependent transferases"/>
    <property type="match status" value="1"/>
</dbReference>
<evidence type="ECO:0000313" key="5">
    <source>
        <dbReference type="EMBL" id="CAG5072809.1"/>
    </source>
</evidence>
<keyword evidence="3" id="KW-0032">Aminotransferase</keyword>
<dbReference type="PANTHER" id="PTHR42885">
    <property type="entry name" value="HISTIDINOL-PHOSPHATE AMINOTRANSFERASE-RELATED"/>
    <property type="match status" value="1"/>
</dbReference>
<reference evidence="5 6" key="1">
    <citation type="submission" date="2021-04" db="EMBL/GenBank/DDBJ databases">
        <authorList>
            <person name="Rodrigo-Torres L."/>
            <person name="Arahal R. D."/>
            <person name="Lucena T."/>
        </authorList>
    </citation>
    <scope>NUCLEOTIDE SEQUENCE [LARGE SCALE GENOMIC DNA]</scope>
    <source>
        <strain evidence="5 6">CECT 9623</strain>
    </source>
</reference>
<dbReference type="EMBL" id="CAJRAU010000007">
    <property type="protein sequence ID" value="CAG5072809.1"/>
    <property type="molecule type" value="Genomic_DNA"/>
</dbReference>
<dbReference type="InterPro" id="IPR015422">
    <property type="entry name" value="PyrdxlP-dep_Trfase_small"/>
</dbReference>
<evidence type="ECO:0000256" key="1">
    <source>
        <dbReference type="ARBA" id="ARBA00001933"/>
    </source>
</evidence>
<evidence type="ECO:0000259" key="4">
    <source>
        <dbReference type="Pfam" id="PF00155"/>
    </source>
</evidence>
<dbReference type="PANTHER" id="PTHR42885:SF1">
    <property type="entry name" value="THREONINE-PHOSPHATE DECARBOXYLASE"/>
    <property type="match status" value="1"/>
</dbReference>
<dbReference type="InterPro" id="IPR004838">
    <property type="entry name" value="NHTrfase_class1_PyrdxlP-BS"/>
</dbReference>
<protein>
    <recommendedName>
        <fullName evidence="3">Aminotransferase</fullName>
        <ecNumber evidence="3">2.6.1.-</ecNumber>
    </recommendedName>
</protein>
<accession>A0ABN7RC80</accession>
<evidence type="ECO:0000256" key="2">
    <source>
        <dbReference type="ARBA" id="ARBA00022898"/>
    </source>
</evidence>
<evidence type="ECO:0000313" key="6">
    <source>
        <dbReference type="Proteomes" id="UP000679725"/>
    </source>
</evidence>
<keyword evidence="5" id="KW-0456">Lyase</keyword>
<feature type="domain" description="Aminotransferase class I/classII large" evidence="4">
    <location>
        <begin position="57"/>
        <end position="332"/>
    </location>
</feature>
<dbReference type="CDD" id="cd00609">
    <property type="entry name" value="AAT_like"/>
    <property type="match status" value="1"/>
</dbReference>
<evidence type="ECO:0000256" key="3">
    <source>
        <dbReference type="RuleBase" id="RU000481"/>
    </source>
</evidence>
<dbReference type="RefSeq" id="WP_215235634.1">
    <property type="nucleotide sequence ID" value="NZ_CAJRAU010000007.1"/>
</dbReference>
<dbReference type="Gene3D" id="3.40.640.10">
    <property type="entry name" value="Type I PLP-dependent aspartate aminotransferase-like (Major domain)"/>
    <property type="match status" value="1"/>
</dbReference>
<dbReference type="Pfam" id="PF00155">
    <property type="entry name" value="Aminotran_1_2"/>
    <property type="match status" value="1"/>
</dbReference>
<keyword evidence="6" id="KW-1185">Reference proteome</keyword>
<dbReference type="GO" id="GO:0048472">
    <property type="term" value="F:threonine-phosphate decarboxylase activity"/>
    <property type="evidence" value="ECO:0007669"/>
    <property type="project" value="UniProtKB-EC"/>
</dbReference>
<dbReference type="Proteomes" id="UP000679725">
    <property type="component" value="Unassembled WGS sequence"/>
</dbReference>
<comment type="similarity">
    <text evidence="3">Belongs to the class-I pyridoxal-phosphate-dependent aminotransferase family.</text>
</comment>
<proteinExistence type="inferred from homology"/>
<dbReference type="PROSITE" id="PS00105">
    <property type="entry name" value="AA_TRANSFER_CLASS_1"/>
    <property type="match status" value="1"/>
</dbReference>
<dbReference type="InterPro" id="IPR015424">
    <property type="entry name" value="PyrdxlP-dep_Trfase"/>
</dbReference>
<gene>
    <name evidence="5" type="primary">cobD_1</name>
    <name evidence="5" type="ORF">DYBT9623_04350</name>
</gene>
<dbReference type="EC" id="2.6.1.-" evidence="3"/>
<organism evidence="5 6">
    <name type="scientific">Dyadobacter linearis</name>
    <dbReference type="NCBI Taxonomy" id="2823330"/>
    <lineage>
        <taxon>Bacteria</taxon>
        <taxon>Pseudomonadati</taxon>
        <taxon>Bacteroidota</taxon>
        <taxon>Cytophagia</taxon>
        <taxon>Cytophagales</taxon>
        <taxon>Spirosomataceae</taxon>
        <taxon>Dyadobacter</taxon>
    </lineage>
</organism>
<dbReference type="InterPro" id="IPR004839">
    <property type="entry name" value="Aminotransferase_I/II_large"/>
</dbReference>
<comment type="caution">
    <text evidence="5">The sequence shown here is derived from an EMBL/GenBank/DDBJ whole genome shotgun (WGS) entry which is preliminary data.</text>
</comment>
<name>A0ABN7RC80_9BACT</name>
<dbReference type="InterPro" id="IPR015421">
    <property type="entry name" value="PyrdxlP-dep_Trfase_major"/>
</dbReference>
<sequence length="340" mass="38639">MLTGHGDDAYRYEREIIADFSTNVWHGGAPAGLKAYLFENIDRVERYPQVLSENLTLKIGNHYELPASNVLVCNGTTESIYLIAQLFSDSKTTIITPSFSEYEDACQIFNHELTYLPWQQALVMPQLRSDVVFICNPNNPTGSYFPDLQFWIKRSPGCIFVIDEAFIDFTMGIESAIDLVKKYRNVIILRSLTKTYSIPGLRLGYLLANDEIVAQLTAIKQPWTVNVMAQAAGEFIFDNLNVLQLPISAMSNAKEDFVRQLKENDALAIQDSATHFFLCKTLVRNAAQLKDFLIQHHGILIRDAGNFRGLTRQHFRLATLTPEKNQLLIDALKAWNKLHY</sequence>